<evidence type="ECO:0000256" key="4">
    <source>
        <dbReference type="ARBA" id="ARBA00022701"/>
    </source>
</evidence>
<organism evidence="10 11">
    <name type="scientific">Pseudocercospora eumusae</name>
    <dbReference type="NCBI Taxonomy" id="321146"/>
    <lineage>
        <taxon>Eukaryota</taxon>
        <taxon>Fungi</taxon>
        <taxon>Dikarya</taxon>
        <taxon>Ascomycota</taxon>
        <taxon>Pezizomycotina</taxon>
        <taxon>Dothideomycetes</taxon>
        <taxon>Dothideomycetidae</taxon>
        <taxon>Mycosphaerellales</taxon>
        <taxon>Mycosphaerellaceae</taxon>
        <taxon>Pseudocercospora</taxon>
    </lineage>
</organism>
<reference evidence="10 11" key="1">
    <citation type="submission" date="2015-07" db="EMBL/GenBank/DDBJ databases">
        <title>Comparative genomics of the Sigatoka disease complex on banana suggests a link between parallel evolutionary changes in Pseudocercospora fijiensis and Pseudocercospora eumusae and increased virulence on the banana host.</title>
        <authorList>
            <person name="Chang T.-C."/>
            <person name="Salvucci A."/>
            <person name="Crous P.W."/>
            <person name="Stergiopoulos I."/>
        </authorList>
    </citation>
    <scope>NUCLEOTIDE SEQUENCE [LARGE SCALE GENOMIC DNA]</scope>
    <source>
        <strain evidence="10 11">CBS 114824</strain>
    </source>
</reference>
<evidence type="ECO:0000259" key="8">
    <source>
        <dbReference type="Pfam" id="PF04130"/>
    </source>
</evidence>
<feature type="domain" description="Gamma tubulin complex component protein N-terminal" evidence="9">
    <location>
        <begin position="286"/>
        <end position="580"/>
    </location>
</feature>
<proteinExistence type="inferred from homology"/>
<accession>A0A139HA18</accession>
<sequence length="997" mass="112900">MGGLCGISWKGDKVRGQDLRHMLRYYDRPAPQKRVLRKTTLETFASPERLYYNRRHLCNECDRSEMSKSQQERIESAIQSLLERLVPAQQAGEAEERADQRWEDANTETTEILASAPKTQLPTDDVNQAADLIRAKLLRENASPEKAAVFSNLYSRLLSQPVLNNKWQILYFLLKVSESEQTNGYGHDEYGRETGMPQVEQSIEQQDSEAELYEEKNEVFDEAFARNGLPRVPTDSTSTQTPPRDREKPVPARPRTQQTQVASAPTPNPQPRKAMHRLEPAESALLRDLPFTLQGLSSTNLPFADKKSLQLPTTLPVPIVALLHHLAEPSLLYKSLAEFIESQEGGLVGQSLRSAIAQELRSYLSLVATLEGQIRRALAQLDENAPDRGLGKAGVTLKRCVVWTREATLGLRLMSMMVEAVRGKKGGELITLIHNFSSQHGDPFVHTFAERLLPQITRPFYYMLHAWIYNGELEDPHREFFVIENHDYEDGGATSVWQDKYRLQENMIPSITAADFATRVYLIGKSLNFIRYACGDSAWVESYSKSATRELKYGDTATLSSSIDEAYKTVMARLMTLLESKFALSSHLRAMKKYLLLGQGDFIALLMESLAQNLDRPANSQYRHTLTAQLEHAIRNSNAQHDNADVLRRLDARMLELSHGEIGWDVFTLEYRVDAPLDVIVTPWAGRQYLKVFNFLWRVKRVEFALSSTWRRLQTGARGVLDAVGDKLGADWKVARGRLAEMIHFIDQLQYYVLFEVIEKGWADLQKNIRKPDATLDTLIDAHTEYLRNITRKGLLGASGMVGLDFTTQLHELFKLMLAYRDALDSLYSYSVAEFTRRQDLAARIETRTRAGRWGITEADEDTAQQSPLFPSSSSSFTRSRLRERETDSPIPPLLPLQGGLEGERNMLAALRQRLKSLEVDFKSKVNILLGDLAYQPDSDMRFLAIAMNFNDVYAPAKRRRVKAGPEKDKTTMRTASIATTATTARASTRGEDANKD</sequence>
<dbReference type="GO" id="GO:0000922">
    <property type="term" value="C:spindle pole"/>
    <property type="evidence" value="ECO:0007669"/>
    <property type="project" value="InterPro"/>
</dbReference>
<keyword evidence="4" id="KW-0493">Microtubule</keyword>
<feature type="domain" description="Gamma tubulin complex component C-terminal" evidence="8">
    <location>
        <begin position="584"/>
        <end position="954"/>
    </location>
</feature>
<comment type="subcellular location">
    <subcellularLocation>
        <location evidence="1">Cytoplasm</location>
        <location evidence="1">Cytoskeleton</location>
    </subcellularLocation>
</comment>
<dbReference type="GO" id="GO:0044732">
    <property type="term" value="C:mitotic spindle pole body"/>
    <property type="evidence" value="ECO:0007669"/>
    <property type="project" value="TreeGrafter"/>
</dbReference>
<protein>
    <submittedName>
        <fullName evidence="10">Uncharacterized protein</fullName>
    </submittedName>
</protein>
<evidence type="ECO:0000313" key="11">
    <source>
        <dbReference type="Proteomes" id="UP000070133"/>
    </source>
</evidence>
<dbReference type="InterPro" id="IPR040457">
    <property type="entry name" value="GCP_C"/>
</dbReference>
<dbReference type="OrthoDB" id="5860513at2759"/>
<feature type="region of interest" description="Disordered" evidence="7">
    <location>
        <begin position="224"/>
        <end position="274"/>
    </location>
</feature>
<dbReference type="PANTHER" id="PTHR19302:SF14">
    <property type="entry name" value="GAMMA-TUBULIN COMPLEX COMPONENT 3"/>
    <property type="match status" value="1"/>
</dbReference>
<dbReference type="GO" id="GO:0051225">
    <property type="term" value="P:spindle assembly"/>
    <property type="evidence" value="ECO:0007669"/>
    <property type="project" value="TreeGrafter"/>
</dbReference>
<evidence type="ECO:0000256" key="1">
    <source>
        <dbReference type="ARBA" id="ARBA00004245"/>
    </source>
</evidence>
<evidence type="ECO:0000256" key="6">
    <source>
        <dbReference type="SAM" id="Coils"/>
    </source>
</evidence>
<feature type="compositionally biased region" description="Low complexity" evidence="7">
    <location>
        <begin position="973"/>
        <end position="988"/>
    </location>
</feature>
<dbReference type="GO" id="GO:0007020">
    <property type="term" value="P:microtubule nucleation"/>
    <property type="evidence" value="ECO:0007669"/>
    <property type="project" value="InterPro"/>
</dbReference>
<evidence type="ECO:0000259" key="9">
    <source>
        <dbReference type="Pfam" id="PF17681"/>
    </source>
</evidence>
<dbReference type="InterPro" id="IPR007259">
    <property type="entry name" value="GCP"/>
</dbReference>
<keyword evidence="5" id="KW-0206">Cytoskeleton</keyword>
<dbReference type="GO" id="GO:0043015">
    <property type="term" value="F:gamma-tubulin binding"/>
    <property type="evidence" value="ECO:0007669"/>
    <property type="project" value="InterPro"/>
</dbReference>
<comment type="caution">
    <text evidence="10">The sequence shown here is derived from an EMBL/GenBank/DDBJ whole genome shotgun (WGS) entry which is preliminary data.</text>
</comment>
<dbReference type="AlphaFoldDB" id="A0A139HA18"/>
<gene>
    <name evidence="10" type="ORF">AC578_6208</name>
</gene>
<feature type="compositionally biased region" description="Low complexity" evidence="7">
    <location>
        <begin position="867"/>
        <end position="879"/>
    </location>
</feature>
<dbReference type="Pfam" id="PF17681">
    <property type="entry name" value="GCP_N_terminal"/>
    <property type="match status" value="1"/>
</dbReference>
<feature type="region of interest" description="Disordered" evidence="7">
    <location>
        <begin position="856"/>
        <end position="898"/>
    </location>
</feature>
<evidence type="ECO:0000256" key="7">
    <source>
        <dbReference type="SAM" id="MobiDB-lite"/>
    </source>
</evidence>
<dbReference type="PANTHER" id="PTHR19302">
    <property type="entry name" value="GAMMA TUBULIN COMPLEX PROTEIN"/>
    <property type="match status" value="1"/>
</dbReference>
<dbReference type="GO" id="GO:0005874">
    <property type="term" value="C:microtubule"/>
    <property type="evidence" value="ECO:0007669"/>
    <property type="project" value="UniProtKB-KW"/>
</dbReference>
<dbReference type="GO" id="GO:0000278">
    <property type="term" value="P:mitotic cell cycle"/>
    <property type="evidence" value="ECO:0007669"/>
    <property type="project" value="TreeGrafter"/>
</dbReference>
<dbReference type="GO" id="GO:0051011">
    <property type="term" value="F:microtubule minus-end binding"/>
    <property type="evidence" value="ECO:0007669"/>
    <property type="project" value="TreeGrafter"/>
</dbReference>
<comment type="similarity">
    <text evidence="2">Belongs to the TUBGCP family.</text>
</comment>
<dbReference type="GO" id="GO:0031122">
    <property type="term" value="P:cytoplasmic microtubule organization"/>
    <property type="evidence" value="ECO:0007669"/>
    <property type="project" value="TreeGrafter"/>
</dbReference>
<keyword evidence="3" id="KW-0963">Cytoplasm</keyword>
<dbReference type="Gene3D" id="1.20.120.1900">
    <property type="entry name" value="Gamma-tubulin complex, C-terminal domain"/>
    <property type="match status" value="1"/>
</dbReference>
<evidence type="ECO:0000256" key="3">
    <source>
        <dbReference type="ARBA" id="ARBA00022490"/>
    </source>
</evidence>
<dbReference type="InterPro" id="IPR041470">
    <property type="entry name" value="GCP_N"/>
</dbReference>
<feature type="region of interest" description="Disordered" evidence="7">
    <location>
        <begin position="960"/>
        <end position="997"/>
    </location>
</feature>
<dbReference type="STRING" id="321146.A0A139HA18"/>
<dbReference type="EMBL" id="LFZN01000095">
    <property type="protein sequence ID" value="KXS99291.1"/>
    <property type="molecule type" value="Genomic_DNA"/>
</dbReference>
<feature type="compositionally biased region" description="Polar residues" evidence="7">
    <location>
        <begin position="255"/>
        <end position="265"/>
    </location>
</feature>
<name>A0A139HA18_9PEZI</name>
<dbReference type="Pfam" id="PF04130">
    <property type="entry name" value="GCP_C_terminal"/>
    <property type="match status" value="1"/>
</dbReference>
<keyword evidence="6" id="KW-0175">Coiled coil</keyword>
<keyword evidence="11" id="KW-1185">Reference proteome</keyword>
<evidence type="ECO:0000256" key="2">
    <source>
        <dbReference type="ARBA" id="ARBA00010337"/>
    </source>
</evidence>
<dbReference type="GO" id="GO:0051321">
    <property type="term" value="P:meiotic cell cycle"/>
    <property type="evidence" value="ECO:0007669"/>
    <property type="project" value="TreeGrafter"/>
</dbReference>
<evidence type="ECO:0000313" key="10">
    <source>
        <dbReference type="EMBL" id="KXS99291.1"/>
    </source>
</evidence>
<dbReference type="GO" id="GO:0000930">
    <property type="term" value="C:gamma-tubulin complex"/>
    <property type="evidence" value="ECO:0007669"/>
    <property type="project" value="UniProtKB-ARBA"/>
</dbReference>
<evidence type="ECO:0000256" key="5">
    <source>
        <dbReference type="ARBA" id="ARBA00023212"/>
    </source>
</evidence>
<dbReference type="InterPro" id="IPR042241">
    <property type="entry name" value="GCP_C_sf"/>
</dbReference>
<dbReference type="Proteomes" id="UP000070133">
    <property type="component" value="Unassembled WGS sequence"/>
</dbReference>
<feature type="coiled-coil region" evidence="6">
    <location>
        <begin position="196"/>
        <end position="223"/>
    </location>
</feature>